<dbReference type="InterPro" id="IPR005322">
    <property type="entry name" value="Peptidase_C69"/>
</dbReference>
<comment type="caution">
    <text evidence="2">The sequence shown here is derived from an EMBL/GenBank/DDBJ whole genome shotgun (WGS) entry which is preliminary data.</text>
</comment>
<comment type="similarity">
    <text evidence="1">Belongs to the peptidase C69 family.</text>
</comment>
<reference evidence="2" key="1">
    <citation type="submission" date="2020-10" db="EMBL/GenBank/DDBJ databases">
        <authorList>
            <person name="Gilroy R."/>
        </authorList>
    </citation>
    <scope>NUCLEOTIDE SEQUENCE</scope>
    <source>
        <strain evidence="2">2889</strain>
    </source>
</reference>
<keyword evidence="1" id="KW-0378">Hydrolase</keyword>
<proteinExistence type="inferred from homology"/>
<feature type="non-terminal residue" evidence="2">
    <location>
        <position position="1"/>
    </location>
</feature>
<comment type="catalytic activity">
    <reaction evidence="1">
        <text>an L-aminoacyl-L-amino acid + H2O = 2 an L-alpha-amino acid</text>
        <dbReference type="Rhea" id="RHEA:48940"/>
        <dbReference type="ChEBI" id="CHEBI:15377"/>
        <dbReference type="ChEBI" id="CHEBI:59869"/>
        <dbReference type="ChEBI" id="CHEBI:77460"/>
    </reaction>
</comment>
<dbReference type="GO" id="GO:0070004">
    <property type="term" value="F:cysteine-type exopeptidase activity"/>
    <property type="evidence" value="ECO:0007669"/>
    <property type="project" value="InterPro"/>
</dbReference>
<keyword evidence="1" id="KW-0224">Dipeptidase</keyword>
<gene>
    <name evidence="2" type="ORF">IAB08_07805</name>
</gene>
<dbReference type="EC" id="3.4.-.-" evidence="1"/>
<dbReference type="Proteomes" id="UP000823612">
    <property type="component" value="Unassembled WGS sequence"/>
</dbReference>
<organism evidence="2 3">
    <name type="scientific">Candidatus Pullibacteroides excrementavium</name>
    <dbReference type="NCBI Taxonomy" id="2840905"/>
    <lineage>
        <taxon>Bacteria</taxon>
        <taxon>Pseudomonadati</taxon>
        <taxon>Bacteroidota</taxon>
        <taxon>Bacteroidia</taxon>
        <taxon>Bacteroidales</taxon>
        <taxon>Candidatus Pullibacteroides</taxon>
    </lineage>
</organism>
<dbReference type="Pfam" id="PF03577">
    <property type="entry name" value="Peptidase_C69"/>
    <property type="match status" value="1"/>
</dbReference>
<accession>A0A9D9H3B8</accession>
<reference evidence="2" key="2">
    <citation type="journal article" date="2021" name="PeerJ">
        <title>Extensive microbial diversity within the chicken gut microbiome revealed by metagenomics and culture.</title>
        <authorList>
            <person name="Gilroy R."/>
            <person name="Ravi A."/>
            <person name="Getino M."/>
            <person name="Pursley I."/>
            <person name="Horton D.L."/>
            <person name="Alikhan N.F."/>
            <person name="Baker D."/>
            <person name="Gharbi K."/>
            <person name="Hall N."/>
            <person name="Watson M."/>
            <person name="Adriaenssens E.M."/>
            <person name="Foster-Nyarko E."/>
            <person name="Jarju S."/>
            <person name="Secka A."/>
            <person name="Antonio M."/>
            <person name="Oren A."/>
            <person name="Chaudhuri R.R."/>
            <person name="La Ragione R."/>
            <person name="Hildebrand F."/>
            <person name="Pallen M.J."/>
        </authorList>
    </citation>
    <scope>NUCLEOTIDE SEQUENCE</scope>
    <source>
        <strain evidence="2">2889</strain>
    </source>
</reference>
<name>A0A9D9H3B8_9BACT</name>
<sequence length="174" mass="19943">GVDDTYSTCYAPMYCGITEIPLCFRVGNGHMAQYSPTSAFWLFNQVTNFAYSRYSDMIVDIQKVQSELETSFQAEVAKNDAKMKDETDPAKLIAFANQFSNAQAERMFNDWKKLSEYLLVKYIDGNVKKTDANGNFKTTPYGPDRIEMPDMPPYPESWYRKIVEDCGENIQVVE</sequence>
<dbReference type="GO" id="GO:0006508">
    <property type="term" value="P:proteolysis"/>
    <property type="evidence" value="ECO:0007669"/>
    <property type="project" value="UniProtKB-KW"/>
</dbReference>
<evidence type="ECO:0000313" key="2">
    <source>
        <dbReference type="EMBL" id="MBO8433178.1"/>
    </source>
</evidence>
<evidence type="ECO:0000256" key="1">
    <source>
        <dbReference type="RuleBase" id="RU364089"/>
    </source>
</evidence>
<dbReference type="AlphaFoldDB" id="A0A9D9H3B8"/>
<evidence type="ECO:0000313" key="3">
    <source>
        <dbReference type="Proteomes" id="UP000823612"/>
    </source>
</evidence>
<dbReference type="GO" id="GO:0016805">
    <property type="term" value="F:dipeptidase activity"/>
    <property type="evidence" value="ECO:0007669"/>
    <property type="project" value="UniProtKB-KW"/>
</dbReference>
<keyword evidence="1" id="KW-0645">Protease</keyword>
<protein>
    <recommendedName>
        <fullName evidence="1">Dipeptidase</fullName>
        <ecNumber evidence="1">3.4.-.-</ecNumber>
    </recommendedName>
</protein>
<dbReference type="EMBL" id="JADIMZ010000114">
    <property type="protein sequence ID" value="MBO8433178.1"/>
    <property type="molecule type" value="Genomic_DNA"/>
</dbReference>